<name>A0A0E9UUR9_ANGAN</name>
<sequence>MPVLQCWFFHQHWNLALMSAICVHARTHANQPNHLVLQHLLK</sequence>
<reference evidence="1" key="2">
    <citation type="journal article" date="2015" name="Fish Shellfish Immunol.">
        <title>Early steps in the European eel (Anguilla anguilla)-Vibrio vulnificus interaction in the gills: Role of the RtxA13 toxin.</title>
        <authorList>
            <person name="Callol A."/>
            <person name="Pajuelo D."/>
            <person name="Ebbesson L."/>
            <person name="Teles M."/>
            <person name="MacKenzie S."/>
            <person name="Amaro C."/>
        </authorList>
    </citation>
    <scope>NUCLEOTIDE SEQUENCE</scope>
</reference>
<dbReference type="EMBL" id="GBXM01039025">
    <property type="protein sequence ID" value="JAH69552.1"/>
    <property type="molecule type" value="Transcribed_RNA"/>
</dbReference>
<protein>
    <submittedName>
        <fullName evidence="1">Uncharacterized protein</fullName>
    </submittedName>
</protein>
<evidence type="ECO:0000313" key="1">
    <source>
        <dbReference type="EMBL" id="JAH69552.1"/>
    </source>
</evidence>
<proteinExistence type="predicted"/>
<accession>A0A0E9UUR9</accession>
<reference evidence="1" key="1">
    <citation type="submission" date="2014-11" db="EMBL/GenBank/DDBJ databases">
        <authorList>
            <person name="Amaro Gonzalez C."/>
        </authorList>
    </citation>
    <scope>NUCLEOTIDE SEQUENCE</scope>
</reference>
<dbReference type="AlphaFoldDB" id="A0A0E9UUR9"/>
<organism evidence="1">
    <name type="scientific">Anguilla anguilla</name>
    <name type="common">European freshwater eel</name>
    <name type="synonym">Muraena anguilla</name>
    <dbReference type="NCBI Taxonomy" id="7936"/>
    <lineage>
        <taxon>Eukaryota</taxon>
        <taxon>Metazoa</taxon>
        <taxon>Chordata</taxon>
        <taxon>Craniata</taxon>
        <taxon>Vertebrata</taxon>
        <taxon>Euteleostomi</taxon>
        <taxon>Actinopterygii</taxon>
        <taxon>Neopterygii</taxon>
        <taxon>Teleostei</taxon>
        <taxon>Anguilliformes</taxon>
        <taxon>Anguillidae</taxon>
        <taxon>Anguilla</taxon>
    </lineage>
</organism>